<dbReference type="AlphaFoldDB" id="A0A0F9ASP3"/>
<protein>
    <submittedName>
        <fullName evidence="1">Uncharacterized protein</fullName>
    </submittedName>
</protein>
<dbReference type="EMBL" id="LAZR01055970">
    <property type="protein sequence ID" value="KKK75206.1"/>
    <property type="molecule type" value="Genomic_DNA"/>
</dbReference>
<feature type="non-terminal residue" evidence="1">
    <location>
        <position position="1"/>
    </location>
</feature>
<accession>A0A0F9ASP3</accession>
<sequence>AADQRDVYFHQDGTIDPAHVAGIGSTNTSPQRAGYLLHSGSSGTYGDAMIMLQLE</sequence>
<organism evidence="1">
    <name type="scientific">marine sediment metagenome</name>
    <dbReference type="NCBI Taxonomy" id="412755"/>
    <lineage>
        <taxon>unclassified sequences</taxon>
        <taxon>metagenomes</taxon>
        <taxon>ecological metagenomes</taxon>
    </lineage>
</organism>
<gene>
    <name evidence="1" type="ORF">LCGC14_2876050</name>
</gene>
<evidence type="ECO:0000313" key="1">
    <source>
        <dbReference type="EMBL" id="KKK75206.1"/>
    </source>
</evidence>
<comment type="caution">
    <text evidence="1">The sequence shown here is derived from an EMBL/GenBank/DDBJ whole genome shotgun (WGS) entry which is preliminary data.</text>
</comment>
<proteinExistence type="predicted"/>
<name>A0A0F9ASP3_9ZZZZ</name>
<reference evidence="1" key="1">
    <citation type="journal article" date="2015" name="Nature">
        <title>Complex archaea that bridge the gap between prokaryotes and eukaryotes.</title>
        <authorList>
            <person name="Spang A."/>
            <person name="Saw J.H."/>
            <person name="Jorgensen S.L."/>
            <person name="Zaremba-Niedzwiedzka K."/>
            <person name="Martijn J."/>
            <person name="Lind A.E."/>
            <person name="van Eijk R."/>
            <person name="Schleper C."/>
            <person name="Guy L."/>
            <person name="Ettema T.J."/>
        </authorList>
    </citation>
    <scope>NUCLEOTIDE SEQUENCE</scope>
</reference>